<feature type="compositionally biased region" description="Polar residues" evidence="1">
    <location>
        <begin position="329"/>
        <end position="339"/>
    </location>
</feature>
<feature type="region of interest" description="Disordered" evidence="1">
    <location>
        <begin position="133"/>
        <end position="177"/>
    </location>
</feature>
<feature type="compositionally biased region" description="Basic and acidic residues" evidence="1">
    <location>
        <begin position="378"/>
        <end position="388"/>
    </location>
</feature>
<evidence type="ECO:0000313" key="2">
    <source>
        <dbReference type="EMBL" id="PMD30181.1"/>
    </source>
</evidence>
<dbReference type="EMBL" id="KZ613968">
    <property type="protein sequence ID" value="PMD30181.1"/>
    <property type="molecule type" value="Genomic_DNA"/>
</dbReference>
<dbReference type="AlphaFoldDB" id="A0A2J6QVA3"/>
<evidence type="ECO:0000313" key="3">
    <source>
        <dbReference type="Proteomes" id="UP000235786"/>
    </source>
</evidence>
<dbReference type="OrthoDB" id="496981at2759"/>
<gene>
    <name evidence="2" type="ORF">L207DRAFT_538070</name>
</gene>
<organism evidence="2 3">
    <name type="scientific">Hyaloscypha variabilis (strain UAMH 11265 / GT02V1 / F)</name>
    <name type="common">Meliniomyces variabilis</name>
    <dbReference type="NCBI Taxonomy" id="1149755"/>
    <lineage>
        <taxon>Eukaryota</taxon>
        <taxon>Fungi</taxon>
        <taxon>Dikarya</taxon>
        <taxon>Ascomycota</taxon>
        <taxon>Pezizomycotina</taxon>
        <taxon>Leotiomycetes</taxon>
        <taxon>Helotiales</taxon>
        <taxon>Hyaloscyphaceae</taxon>
        <taxon>Hyaloscypha</taxon>
        <taxon>Hyaloscypha variabilis</taxon>
    </lineage>
</organism>
<keyword evidence="3" id="KW-1185">Reference proteome</keyword>
<accession>A0A2J6QVA3</accession>
<protein>
    <submittedName>
        <fullName evidence="2">Uncharacterized protein</fullName>
    </submittedName>
</protein>
<name>A0A2J6QVA3_HYAVF</name>
<evidence type="ECO:0000256" key="1">
    <source>
        <dbReference type="SAM" id="MobiDB-lite"/>
    </source>
</evidence>
<proteinExistence type="predicted"/>
<feature type="compositionally biased region" description="Basic and acidic residues" evidence="1">
    <location>
        <begin position="312"/>
        <end position="322"/>
    </location>
</feature>
<reference evidence="2 3" key="1">
    <citation type="submission" date="2016-04" db="EMBL/GenBank/DDBJ databases">
        <title>A degradative enzymes factory behind the ericoid mycorrhizal symbiosis.</title>
        <authorList>
            <consortium name="DOE Joint Genome Institute"/>
            <person name="Martino E."/>
            <person name="Morin E."/>
            <person name="Grelet G."/>
            <person name="Kuo A."/>
            <person name="Kohler A."/>
            <person name="Daghino S."/>
            <person name="Barry K."/>
            <person name="Choi C."/>
            <person name="Cichocki N."/>
            <person name="Clum A."/>
            <person name="Copeland A."/>
            <person name="Hainaut M."/>
            <person name="Haridas S."/>
            <person name="Labutti K."/>
            <person name="Lindquist E."/>
            <person name="Lipzen A."/>
            <person name="Khouja H.-R."/>
            <person name="Murat C."/>
            <person name="Ohm R."/>
            <person name="Olson A."/>
            <person name="Spatafora J."/>
            <person name="Veneault-Fourrey C."/>
            <person name="Henrissat B."/>
            <person name="Grigoriev I."/>
            <person name="Martin F."/>
            <person name="Perotto S."/>
        </authorList>
    </citation>
    <scope>NUCLEOTIDE SEQUENCE [LARGE SCALE GENOMIC DNA]</scope>
    <source>
        <strain evidence="2 3">F</strain>
    </source>
</reference>
<feature type="region of interest" description="Disordered" evidence="1">
    <location>
        <begin position="279"/>
        <end position="400"/>
    </location>
</feature>
<dbReference type="Proteomes" id="UP000235786">
    <property type="component" value="Unassembled WGS sequence"/>
</dbReference>
<sequence>MEGSWVMERLGPRDRHTKDSEYVMRWLTLQGLDAGEASKVKEVVIVAQGMLLANLFGNKYRQEDFPNAKIRSYVVHTGAGGKELKCITTTAELANCRVQQKQWQAKQDKLKQIAATAKREEEQAALKIKRDREEAYGEAKRNLTEKPKAERARFEKKNHEKERIAKKNAEKEDLKTERSELEKRHKLELFQNKFKKLAAQDDIESTLEPTMKDSHEVEVPRTTAVTLLEDNANNKKDSSEKVAKKVPELFKTVLQDLSGLPTSNRGSLRMRRRLEAEGKIVQNTERIHEAPKPSIPFNSAYSGRLRPRTAKKKSEIASEGKNKAKSGAFTATPNATEQTNTDDKKFTSSSSKDSKKTSEIAPNLDETTRSGTSRKRQRVEVPESDRAVACRPRPVKRLGR</sequence>
<feature type="compositionally biased region" description="Basic and acidic residues" evidence="1">
    <location>
        <begin position="341"/>
        <end position="358"/>
    </location>
</feature>